<organism evidence="1 2">
    <name type="scientific">Helicostylum pulchrum</name>
    <dbReference type="NCBI Taxonomy" id="562976"/>
    <lineage>
        <taxon>Eukaryota</taxon>
        <taxon>Fungi</taxon>
        <taxon>Fungi incertae sedis</taxon>
        <taxon>Mucoromycota</taxon>
        <taxon>Mucoromycotina</taxon>
        <taxon>Mucoromycetes</taxon>
        <taxon>Mucorales</taxon>
        <taxon>Mucorineae</taxon>
        <taxon>Mucoraceae</taxon>
        <taxon>Helicostylum</taxon>
    </lineage>
</organism>
<dbReference type="EMBL" id="BAABUJ010000006">
    <property type="protein sequence ID" value="GAA5796464.1"/>
    <property type="molecule type" value="Genomic_DNA"/>
</dbReference>
<keyword evidence="2" id="KW-1185">Reference proteome</keyword>
<name>A0ABP9XNS9_9FUNG</name>
<evidence type="ECO:0000313" key="1">
    <source>
        <dbReference type="EMBL" id="GAA5796464.1"/>
    </source>
</evidence>
<protein>
    <submittedName>
        <fullName evidence="1">Uncharacterized protein</fullName>
    </submittedName>
</protein>
<gene>
    <name evidence="1" type="ORF">HPULCUR_001836</name>
</gene>
<dbReference type="Proteomes" id="UP001476247">
    <property type="component" value="Unassembled WGS sequence"/>
</dbReference>
<sequence>MTIISRERAACLFYAVEFTEMEDVEICLPKFQRNIPTLRNELRTVIPPAAIENHTLNVEVDDSGAITNPLPVIYFEGHEREDVVTYRKEWSQRIIEYQRYAETFGYEDVSVAISPALPDNIRRISLYRIEISILKNDRF</sequence>
<proteinExistence type="predicted"/>
<reference evidence="1 2" key="1">
    <citation type="submission" date="2024-04" db="EMBL/GenBank/DDBJ databases">
        <title>genome sequences of Mucor flavus KT1a and Helicostylum pulchrum KT1b strains isolation_sourced from the surface of a dry-aged beef.</title>
        <authorList>
            <person name="Toyotome T."/>
            <person name="Hosono M."/>
            <person name="Torimaru M."/>
            <person name="Fukuda K."/>
            <person name="Mikami N."/>
        </authorList>
    </citation>
    <scope>NUCLEOTIDE SEQUENCE [LARGE SCALE GENOMIC DNA]</scope>
    <source>
        <strain evidence="1 2">KT1b</strain>
    </source>
</reference>
<accession>A0ABP9XNS9</accession>
<evidence type="ECO:0000313" key="2">
    <source>
        <dbReference type="Proteomes" id="UP001476247"/>
    </source>
</evidence>
<comment type="caution">
    <text evidence="1">The sequence shown here is derived from an EMBL/GenBank/DDBJ whole genome shotgun (WGS) entry which is preliminary data.</text>
</comment>